<name>A0A5C3MG46_9AGAR</name>
<gene>
    <name evidence="2" type="ORF">BDQ12DRAFT_675764</name>
</gene>
<evidence type="ECO:0000256" key="1">
    <source>
        <dbReference type="SAM" id="Phobius"/>
    </source>
</evidence>
<keyword evidence="1" id="KW-1133">Transmembrane helix</keyword>
<organism evidence="2 3">
    <name type="scientific">Crucibulum laeve</name>
    <dbReference type="NCBI Taxonomy" id="68775"/>
    <lineage>
        <taxon>Eukaryota</taxon>
        <taxon>Fungi</taxon>
        <taxon>Dikarya</taxon>
        <taxon>Basidiomycota</taxon>
        <taxon>Agaricomycotina</taxon>
        <taxon>Agaricomycetes</taxon>
        <taxon>Agaricomycetidae</taxon>
        <taxon>Agaricales</taxon>
        <taxon>Agaricineae</taxon>
        <taxon>Nidulariaceae</taxon>
        <taxon>Crucibulum</taxon>
    </lineage>
</organism>
<accession>A0A5C3MG46</accession>
<keyword evidence="3" id="KW-1185">Reference proteome</keyword>
<evidence type="ECO:0000313" key="2">
    <source>
        <dbReference type="EMBL" id="TFK43897.1"/>
    </source>
</evidence>
<keyword evidence="1" id="KW-0472">Membrane</keyword>
<protein>
    <submittedName>
        <fullName evidence="2">Uncharacterized protein</fullName>
    </submittedName>
</protein>
<evidence type="ECO:0000313" key="3">
    <source>
        <dbReference type="Proteomes" id="UP000308652"/>
    </source>
</evidence>
<dbReference type="EMBL" id="ML213591">
    <property type="protein sequence ID" value="TFK43897.1"/>
    <property type="molecule type" value="Genomic_DNA"/>
</dbReference>
<sequence length="67" mass="7428">MGYALFSCSLSPIQACSGAVVHVMYIPRLRSPGAGIGFLAVGFCFCFYYFLRLLFHFPCCCSLLIFT</sequence>
<dbReference type="Proteomes" id="UP000308652">
    <property type="component" value="Unassembled WGS sequence"/>
</dbReference>
<keyword evidence="1" id="KW-0812">Transmembrane</keyword>
<proteinExistence type="predicted"/>
<reference evidence="2 3" key="1">
    <citation type="journal article" date="2019" name="Nat. Ecol. Evol.">
        <title>Megaphylogeny resolves global patterns of mushroom evolution.</title>
        <authorList>
            <person name="Varga T."/>
            <person name="Krizsan K."/>
            <person name="Foldi C."/>
            <person name="Dima B."/>
            <person name="Sanchez-Garcia M."/>
            <person name="Sanchez-Ramirez S."/>
            <person name="Szollosi G.J."/>
            <person name="Szarkandi J.G."/>
            <person name="Papp V."/>
            <person name="Albert L."/>
            <person name="Andreopoulos W."/>
            <person name="Angelini C."/>
            <person name="Antonin V."/>
            <person name="Barry K.W."/>
            <person name="Bougher N.L."/>
            <person name="Buchanan P."/>
            <person name="Buyck B."/>
            <person name="Bense V."/>
            <person name="Catcheside P."/>
            <person name="Chovatia M."/>
            <person name="Cooper J."/>
            <person name="Damon W."/>
            <person name="Desjardin D."/>
            <person name="Finy P."/>
            <person name="Geml J."/>
            <person name="Haridas S."/>
            <person name="Hughes K."/>
            <person name="Justo A."/>
            <person name="Karasinski D."/>
            <person name="Kautmanova I."/>
            <person name="Kiss B."/>
            <person name="Kocsube S."/>
            <person name="Kotiranta H."/>
            <person name="LaButti K.M."/>
            <person name="Lechner B.E."/>
            <person name="Liimatainen K."/>
            <person name="Lipzen A."/>
            <person name="Lukacs Z."/>
            <person name="Mihaltcheva S."/>
            <person name="Morgado L.N."/>
            <person name="Niskanen T."/>
            <person name="Noordeloos M.E."/>
            <person name="Ohm R.A."/>
            <person name="Ortiz-Santana B."/>
            <person name="Ovrebo C."/>
            <person name="Racz N."/>
            <person name="Riley R."/>
            <person name="Savchenko A."/>
            <person name="Shiryaev A."/>
            <person name="Soop K."/>
            <person name="Spirin V."/>
            <person name="Szebenyi C."/>
            <person name="Tomsovsky M."/>
            <person name="Tulloss R.E."/>
            <person name="Uehling J."/>
            <person name="Grigoriev I.V."/>
            <person name="Vagvolgyi C."/>
            <person name="Papp T."/>
            <person name="Martin F.M."/>
            <person name="Miettinen O."/>
            <person name="Hibbett D.S."/>
            <person name="Nagy L.G."/>
        </authorList>
    </citation>
    <scope>NUCLEOTIDE SEQUENCE [LARGE SCALE GENOMIC DNA]</scope>
    <source>
        <strain evidence="2 3">CBS 166.37</strain>
    </source>
</reference>
<dbReference type="AlphaFoldDB" id="A0A5C3MG46"/>
<feature type="transmembrane region" description="Helical" evidence="1">
    <location>
        <begin position="34"/>
        <end position="55"/>
    </location>
</feature>